<dbReference type="Proteomes" id="UP001560573">
    <property type="component" value="Unassembled WGS sequence"/>
</dbReference>
<reference evidence="1 2" key="1">
    <citation type="submission" date="2023-07" db="EMBL/GenBank/DDBJ databases">
        <authorList>
            <person name="Lian W.-H."/>
        </authorList>
    </citation>
    <scope>NUCLEOTIDE SEQUENCE [LARGE SCALE GENOMIC DNA]</scope>
    <source>
        <strain evidence="1 2">SYSU DXS3180</strain>
    </source>
</reference>
<proteinExistence type="predicted"/>
<organism evidence="1 2">
    <name type="scientific">Danxiaibacter flavus</name>
    <dbReference type="NCBI Taxonomy" id="3049108"/>
    <lineage>
        <taxon>Bacteria</taxon>
        <taxon>Pseudomonadati</taxon>
        <taxon>Bacteroidota</taxon>
        <taxon>Chitinophagia</taxon>
        <taxon>Chitinophagales</taxon>
        <taxon>Chitinophagaceae</taxon>
        <taxon>Danxiaibacter</taxon>
    </lineage>
</organism>
<evidence type="ECO:0000313" key="2">
    <source>
        <dbReference type="Proteomes" id="UP001560573"/>
    </source>
</evidence>
<sequence length="309" mass="36038">MRDLEKDILATLTYFDNFRYPLTQKEIYSFLQERCTRDVVGASLQKMVCNNTVYRMQDYYSLNNDIDYVVRRKKGYEQALKLISKGEKIASFISHFPFVRGIAISGSLSKYFADENADIDFFIITSTNRVWIARSFTHLLKKLSFLFGKQHLLCMNYYIDESKPEIIEKNIFTATEVVTLIPVKGVSAFDNFFEANNWTAEYLPNFFMPLRRNAEMSTNVVKRLVELLLKGKAGNALDTWLMHMTDHRWQRKKMAKKMNGHGNIMSMAVHKHCSKPDPSIFQRQLLETYEKKLSEILKINEQVSLSAVK</sequence>
<dbReference type="EMBL" id="JAULBC010000001">
    <property type="protein sequence ID" value="MEX6686386.1"/>
    <property type="molecule type" value="Genomic_DNA"/>
</dbReference>
<evidence type="ECO:0008006" key="3">
    <source>
        <dbReference type="Google" id="ProtNLM"/>
    </source>
</evidence>
<comment type="caution">
    <text evidence="1">The sequence shown here is derived from an EMBL/GenBank/DDBJ whole genome shotgun (WGS) entry which is preliminary data.</text>
</comment>
<keyword evidence="2" id="KW-1185">Reference proteome</keyword>
<protein>
    <recommendedName>
        <fullName evidence="3">Nucleotidyltransferase domain-containing protein</fullName>
    </recommendedName>
</protein>
<gene>
    <name evidence="1" type="ORF">QTN47_02715</name>
</gene>
<accession>A0ABV3ZBB4</accession>
<dbReference type="RefSeq" id="WP_369327783.1">
    <property type="nucleotide sequence ID" value="NZ_JAULBC010000001.1"/>
</dbReference>
<evidence type="ECO:0000313" key="1">
    <source>
        <dbReference type="EMBL" id="MEX6686386.1"/>
    </source>
</evidence>
<name>A0ABV3ZBB4_9BACT</name>